<protein>
    <submittedName>
        <fullName evidence="2">Telomere-associated RecQ helicase</fullName>
    </submittedName>
</protein>
<organism evidence="2 3">
    <name type="scientific">Metarhizium rileyi (strain RCEF 4871)</name>
    <name type="common">Nomuraea rileyi</name>
    <dbReference type="NCBI Taxonomy" id="1649241"/>
    <lineage>
        <taxon>Eukaryota</taxon>
        <taxon>Fungi</taxon>
        <taxon>Dikarya</taxon>
        <taxon>Ascomycota</taxon>
        <taxon>Pezizomycotina</taxon>
        <taxon>Sordariomycetes</taxon>
        <taxon>Hypocreomycetidae</taxon>
        <taxon>Hypocreales</taxon>
        <taxon>Clavicipitaceae</taxon>
        <taxon>Metarhizium</taxon>
    </lineage>
</organism>
<evidence type="ECO:0000313" key="2">
    <source>
        <dbReference type="EMBL" id="OAA37021.1"/>
    </source>
</evidence>
<feature type="region of interest" description="Disordered" evidence="1">
    <location>
        <begin position="81"/>
        <end position="119"/>
    </location>
</feature>
<evidence type="ECO:0000256" key="1">
    <source>
        <dbReference type="SAM" id="MobiDB-lite"/>
    </source>
</evidence>
<keyword evidence="3" id="KW-1185">Reference proteome</keyword>
<dbReference type="Proteomes" id="UP000243498">
    <property type="component" value="Unassembled WGS sequence"/>
</dbReference>
<name>A0A166YL28_METRR</name>
<evidence type="ECO:0000313" key="3">
    <source>
        <dbReference type="Proteomes" id="UP000243498"/>
    </source>
</evidence>
<accession>A0A166YL28</accession>
<sequence length="154" mass="17148">MARKSWWEAMLKGRDWELLSAMIEIPWLQGGQSHVLVRRDPDCQEDDVYWDSDGQQTSGARTSAVVSRDFINLSLDEEVDRIDHTNDYGGDEENDGETDDETNDRGDFEGEYDSDDDCDRSAYAGSGYCEVDSNVAAGTQSDDACISAFHATNA</sequence>
<proteinExistence type="predicted"/>
<dbReference type="AlphaFoldDB" id="A0A166YL28"/>
<feature type="compositionally biased region" description="Acidic residues" evidence="1">
    <location>
        <begin position="89"/>
        <end position="102"/>
    </location>
</feature>
<feature type="compositionally biased region" description="Acidic residues" evidence="1">
    <location>
        <begin position="109"/>
        <end position="118"/>
    </location>
</feature>
<reference evidence="2 3" key="1">
    <citation type="journal article" date="2016" name="Genome Biol. Evol.">
        <title>Divergent and convergent evolution of fungal pathogenicity.</title>
        <authorList>
            <person name="Shang Y."/>
            <person name="Xiao G."/>
            <person name="Zheng P."/>
            <person name="Cen K."/>
            <person name="Zhan S."/>
            <person name="Wang C."/>
        </authorList>
    </citation>
    <scope>NUCLEOTIDE SEQUENCE [LARGE SCALE GENOMIC DNA]</scope>
    <source>
        <strain evidence="2 3">RCEF 4871</strain>
    </source>
</reference>
<gene>
    <name evidence="2" type="ORF">NOR_07297</name>
</gene>
<dbReference type="EMBL" id="AZHC01000032">
    <property type="protein sequence ID" value="OAA37021.1"/>
    <property type="molecule type" value="Genomic_DNA"/>
</dbReference>
<dbReference type="OrthoDB" id="4982631at2759"/>
<comment type="caution">
    <text evidence="2">The sequence shown here is derived from an EMBL/GenBank/DDBJ whole genome shotgun (WGS) entry which is preliminary data.</text>
</comment>